<dbReference type="EMBL" id="JBHTJR010000014">
    <property type="protein sequence ID" value="MFD0991871.1"/>
    <property type="molecule type" value="Genomic_DNA"/>
</dbReference>
<organism evidence="3 4">
    <name type="scientific">Tenacibaculum geojense</name>
    <dbReference type="NCBI Taxonomy" id="915352"/>
    <lineage>
        <taxon>Bacteria</taxon>
        <taxon>Pseudomonadati</taxon>
        <taxon>Bacteroidota</taxon>
        <taxon>Flavobacteriia</taxon>
        <taxon>Flavobacteriales</taxon>
        <taxon>Flavobacteriaceae</taxon>
        <taxon>Tenacibaculum</taxon>
    </lineage>
</organism>
<keyword evidence="4" id="KW-1185">Reference proteome</keyword>
<keyword evidence="1" id="KW-0812">Transmembrane</keyword>
<name>A0ABW3JP74_9FLAO</name>
<evidence type="ECO:0000313" key="4">
    <source>
        <dbReference type="Proteomes" id="UP001597062"/>
    </source>
</evidence>
<dbReference type="GO" id="GO:0004673">
    <property type="term" value="F:protein histidine kinase activity"/>
    <property type="evidence" value="ECO:0007669"/>
    <property type="project" value="UniProtKB-EC"/>
</dbReference>
<reference evidence="4" key="1">
    <citation type="journal article" date="2019" name="Int. J. Syst. Evol. Microbiol.">
        <title>The Global Catalogue of Microorganisms (GCM) 10K type strain sequencing project: providing services to taxonomists for standard genome sequencing and annotation.</title>
        <authorList>
            <consortium name="The Broad Institute Genomics Platform"/>
            <consortium name="The Broad Institute Genome Sequencing Center for Infectious Disease"/>
            <person name="Wu L."/>
            <person name="Ma J."/>
        </authorList>
    </citation>
    <scope>NUCLEOTIDE SEQUENCE [LARGE SCALE GENOMIC DNA]</scope>
    <source>
        <strain evidence="4">CCUG 60527</strain>
    </source>
</reference>
<evidence type="ECO:0000313" key="3">
    <source>
        <dbReference type="EMBL" id="MFD0991871.1"/>
    </source>
</evidence>
<dbReference type="Pfam" id="PF06580">
    <property type="entry name" value="His_kinase"/>
    <property type="match status" value="1"/>
</dbReference>
<feature type="domain" description="Signal transduction histidine kinase internal region" evidence="2">
    <location>
        <begin position="90"/>
        <end position="167"/>
    </location>
</feature>
<dbReference type="InterPro" id="IPR050640">
    <property type="entry name" value="Bact_2-comp_sensor_kinase"/>
</dbReference>
<feature type="transmembrane region" description="Helical" evidence="1">
    <location>
        <begin position="12"/>
        <end position="29"/>
    </location>
</feature>
<proteinExistence type="predicted"/>
<dbReference type="EC" id="2.7.13.3" evidence="3"/>
<protein>
    <submittedName>
        <fullName evidence="3">Sensor histidine kinase</fullName>
        <ecNumber evidence="3">2.7.13.3</ecNumber>
    </submittedName>
</protein>
<dbReference type="Proteomes" id="UP001597062">
    <property type="component" value="Unassembled WGS sequence"/>
</dbReference>
<dbReference type="PANTHER" id="PTHR34220:SF7">
    <property type="entry name" value="SENSOR HISTIDINE KINASE YPDA"/>
    <property type="match status" value="1"/>
</dbReference>
<keyword evidence="3" id="KW-0418">Kinase</keyword>
<evidence type="ECO:0000256" key="1">
    <source>
        <dbReference type="SAM" id="Phobius"/>
    </source>
</evidence>
<dbReference type="InterPro" id="IPR036890">
    <property type="entry name" value="HATPase_C_sf"/>
</dbReference>
<dbReference type="RefSeq" id="WP_386104583.1">
    <property type="nucleotide sequence ID" value="NZ_JBHTJR010000014.1"/>
</dbReference>
<dbReference type="InterPro" id="IPR010559">
    <property type="entry name" value="Sig_transdc_His_kin_internal"/>
</dbReference>
<accession>A0ABW3JP74</accession>
<evidence type="ECO:0000259" key="2">
    <source>
        <dbReference type="Pfam" id="PF06580"/>
    </source>
</evidence>
<keyword evidence="1" id="KW-0472">Membrane</keyword>
<keyword evidence="3" id="KW-0808">Transferase</keyword>
<dbReference type="SUPFAM" id="SSF55874">
    <property type="entry name" value="ATPase domain of HSP90 chaperone/DNA topoisomerase II/histidine kinase"/>
    <property type="match status" value="1"/>
</dbReference>
<comment type="caution">
    <text evidence="3">The sequence shown here is derived from an EMBL/GenBank/DDBJ whole genome shotgun (WGS) entry which is preliminary data.</text>
</comment>
<feature type="transmembrane region" description="Helical" evidence="1">
    <location>
        <begin position="49"/>
        <end position="73"/>
    </location>
</feature>
<dbReference type="PANTHER" id="PTHR34220">
    <property type="entry name" value="SENSOR HISTIDINE KINASE YPDA"/>
    <property type="match status" value="1"/>
</dbReference>
<keyword evidence="1" id="KW-1133">Transmembrane helix</keyword>
<sequence>MIHFLRKYKNLLIVVTGVTILIPLLFITYKVLSTHKSSVTVTLDLHPIIGYTLLTYYIFIICCLVTLFVYWIIKNIKFIINLKNEKAKTELIHLQSQVNPHFFFNILNNLYGLIDKDTNKAKELILKLSTLMRYSIYEGQKSSVTLKQEVNFIQNYLELHKMRYHKNVTTSFNIDIENEELKIMPLMYIILVENAFKHGVEVLRDNPFVHISLASKQDRVTFTIENNFDVDEITNTGIGLKNLKQRLQLVYPKKHQLLHAKKGNVYSAKLILQL</sequence>
<gene>
    <name evidence="3" type="ORF">ACFQ1U_01520</name>
</gene>
<dbReference type="Gene3D" id="3.30.565.10">
    <property type="entry name" value="Histidine kinase-like ATPase, C-terminal domain"/>
    <property type="match status" value="1"/>
</dbReference>